<protein>
    <submittedName>
        <fullName evidence="1">Uncharacterized protein</fullName>
    </submittedName>
</protein>
<keyword evidence="2" id="KW-1185">Reference proteome</keyword>
<dbReference type="HOGENOM" id="CLU_619383_0_0_14"/>
<name>B3PNE0_META1</name>
<dbReference type="InterPro" id="IPR054779">
    <property type="entry name" value="Cys_pept_put_mycoplasmatota"/>
</dbReference>
<dbReference type="AlphaFoldDB" id="B3PNE0"/>
<dbReference type="Proteomes" id="UP000008812">
    <property type="component" value="Chromosome"/>
</dbReference>
<accession>B3PNE0</accession>
<dbReference type="NCBIfam" id="NF045837">
    <property type="entry name" value="Mplas_Cys_pep"/>
    <property type="match status" value="1"/>
</dbReference>
<evidence type="ECO:0000313" key="1">
    <source>
        <dbReference type="EMBL" id="ACF07542.1"/>
    </source>
</evidence>
<evidence type="ECO:0000313" key="2">
    <source>
        <dbReference type="Proteomes" id="UP000008812"/>
    </source>
</evidence>
<gene>
    <name evidence="1" type="ordered locus">MARTH_orf809</name>
</gene>
<proteinExistence type="predicted"/>
<organism evidence="1 2">
    <name type="scientific">Metamycoplasma arthritidis (strain 158L3-1)</name>
    <name type="common">Mycoplasma arthritidis</name>
    <dbReference type="NCBI Taxonomy" id="243272"/>
    <lineage>
        <taxon>Bacteria</taxon>
        <taxon>Bacillati</taxon>
        <taxon>Mycoplasmatota</taxon>
        <taxon>Mycoplasmoidales</taxon>
        <taxon>Metamycoplasmataceae</taxon>
        <taxon>Metamycoplasma</taxon>
    </lineage>
</organism>
<dbReference type="RefSeq" id="WP_012498499.1">
    <property type="nucleotide sequence ID" value="NC_011025.1"/>
</dbReference>
<sequence>MILPYELIEYRKIEQQYSKKDKEIIESVVKCSIEEYVQFLELEIFKYNKKFNYKLKKLIICYDGYGNPYVYAEFEEKGHILVSLINNESVLINPLNKKRILNNIDLNKKYTIDYIRHALRETKEEYISAFSLETGFSVKNNPILRNLRKEKFSIKSNLNDKKLIHEKHKIKKQIANYYKKEVPKNKNKGVGEIIYADVELKHSWWFKTKAEGFGYADGKSYSEQEKQGYPSYKEGLCHYVGAAMLLQYAEYFMSRDVFGFSGAWKYMESGATNLSKFPESPTINKYLVLDLWGRHANWAIKTTGAYFKSTMWSFLQSDGKKPSVYVQRRSMGAIWPWKWIDDNKVFMTYGHVYNPNNGQTIGHSIMPYGYYNKGPNKYLAHFGWEDYSQVIVSQNLQTQVWLIALVQNNPQVKPTLRKHFYYEGKYYTGEEATEIFNNKFKK</sequence>
<reference evidence="1 2" key="1">
    <citation type="journal article" date="2008" name="Infect. Immun.">
        <title>Genome of Mycoplasma arthritidis.</title>
        <authorList>
            <person name="Dybvig K."/>
            <person name="Zuhua C."/>
            <person name="Lao P."/>
            <person name="Jordan D.S."/>
            <person name="French C.T."/>
            <person name="Tu A.H."/>
            <person name="Loraine A.E."/>
        </authorList>
    </citation>
    <scope>NUCLEOTIDE SEQUENCE [LARGE SCALE GENOMIC DNA]</scope>
    <source>
        <strain evidence="1 2">158L3-1</strain>
    </source>
</reference>
<dbReference type="EMBL" id="CP001047">
    <property type="protein sequence ID" value="ACF07542.1"/>
    <property type="molecule type" value="Genomic_DNA"/>
</dbReference>
<dbReference type="KEGG" id="mat:MARTH_orf809"/>